<keyword evidence="1" id="KW-1133">Transmembrane helix</keyword>
<protein>
    <submittedName>
        <fullName evidence="2">Uncharacterized protein</fullName>
    </submittedName>
</protein>
<dbReference type="AlphaFoldDB" id="A0A382HWI9"/>
<feature type="non-terminal residue" evidence="2">
    <location>
        <position position="1"/>
    </location>
</feature>
<accession>A0A382HWI9</accession>
<keyword evidence="1" id="KW-0472">Membrane</keyword>
<dbReference type="EMBL" id="UINC01063631">
    <property type="protein sequence ID" value="SVB91462.1"/>
    <property type="molecule type" value="Genomic_DNA"/>
</dbReference>
<evidence type="ECO:0000313" key="2">
    <source>
        <dbReference type="EMBL" id="SVB91462.1"/>
    </source>
</evidence>
<name>A0A382HWI9_9ZZZZ</name>
<organism evidence="2">
    <name type="scientific">marine metagenome</name>
    <dbReference type="NCBI Taxonomy" id="408172"/>
    <lineage>
        <taxon>unclassified sequences</taxon>
        <taxon>metagenomes</taxon>
        <taxon>ecological metagenomes</taxon>
    </lineage>
</organism>
<reference evidence="2" key="1">
    <citation type="submission" date="2018-05" db="EMBL/GenBank/DDBJ databases">
        <authorList>
            <person name="Lanie J.A."/>
            <person name="Ng W.-L."/>
            <person name="Kazmierczak K.M."/>
            <person name="Andrzejewski T.M."/>
            <person name="Davidsen T.M."/>
            <person name="Wayne K.J."/>
            <person name="Tettelin H."/>
            <person name="Glass J.I."/>
            <person name="Rusch D."/>
            <person name="Podicherti R."/>
            <person name="Tsui H.-C.T."/>
            <person name="Winkler M.E."/>
        </authorList>
    </citation>
    <scope>NUCLEOTIDE SEQUENCE</scope>
</reference>
<gene>
    <name evidence="2" type="ORF">METZ01_LOCUS244316</name>
</gene>
<sequence length="53" mass="6169">MFITKKKRLKIKLNSALMLCLLIISAVLLAWFTYKNPVEYDWTANGRHTLSDV</sequence>
<feature type="non-terminal residue" evidence="2">
    <location>
        <position position="53"/>
    </location>
</feature>
<proteinExistence type="predicted"/>
<evidence type="ECO:0000256" key="1">
    <source>
        <dbReference type="SAM" id="Phobius"/>
    </source>
</evidence>
<keyword evidence="1" id="KW-0812">Transmembrane</keyword>
<feature type="transmembrane region" description="Helical" evidence="1">
    <location>
        <begin position="12"/>
        <end position="34"/>
    </location>
</feature>